<dbReference type="AlphaFoldDB" id="A0ABD0WEV7"/>
<gene>
    <name evidence="2" type="ORF">UPYG_G00238700</name>
</gene>
<dbReference type="SUPFAM" id="SSF54236">
    <property type="entry name" value="Ubiquitin-like"/>
    <property type="match status" value="1"/>
</dbReference>
<sequence length="86" mass="9576">MGKGRQQLVVVGLRGERQIRSVAKEHTVHQLKKDILQDFHTSSGLNENSLKLSYQSKMMDERVLLSSISDMAVIQLVAELPGGQSE</sequence>
<feature type="domain" description="Ubiquitin-like" evidence="1">
    <location>
        <begin position="6"/>
        <end position="83"/>
    </location>
</feature>
<dbReference type="Proteomes" id="UP001557470">
    <property type="component" value="Unassembled WGS sequence"/>
</dbReference>
<dbReference type="InterPro" id="IPR029071">
    <property type="entry name" value="Ubiquitin-like_domsf"/>
</dbReference>
<proteinExistence type="predicted"/>
<dbReference type="EMBL" id="JAGEUA010000007">
    <property type="protein sequence ID" value="KAL0970204.1"/>
    <property type="molecule type" value="Genomic_DNA"/>
</dbReference>
<dbReference type="PROSITE" id="PS50053">
    <property type="entry name" value="UBIQUITIN_2"/>
    <property type="match status" value="1"/>
</dbReference>
<name>A0ABD0WEV7_UMBPY</name>
<evidence type="ECO:0000259" key="1">
    <source>
        <dbReference type="PROSITE" id="PS50053"/>
    </source>
</evidence>
<evidence type="ECO:0000313" key="2">
    <source>
        <dbReference type="EMBL" id="KAL0970204.1"/>
    </source>
</evidence>
<reference evidence="2 3" key="1">
    <citation type="submission" date="2024-06" db="EMBL/GenBank/DDBJ databases">
        <authorList>
            <person name="Pan Q."/>
            <person name="Wen M."/>
            <person name="Jouanno E."/>
            <person name="Zahm M."/>
            <person name="Klopp C."/>
            <person name="Cabau C."/>
            <person name="Louis A."/>
            <person name="Berthelot C."/>
            <person name="Parey E."/>
            <person name="Roest Crollius H."/>
            <person name="Montfort J."/>
            <person name="Robinson-Rechavi M."/>
            <person name="Bouchez O."/>
            <person name="Lampietro C."/>
            <person name="Lopez Roques C."/>
            <person name="Donnadieu C."/>
            <person name="Postlethwait J."/>
            <person name="Bobe J."/>
            <person name="Verreycken H."/>
            <person name="Guiguen Y."/>
        </authorList>
    </citation>
    <scope>NUCLEOTIDE SEQUENCE [LARGE SCALE GENOMIC DNA]</scope>
    <source>
        <strain evidence="2">Up_M1</strain>
        <tissue evidence="2">Testis</tissue>
    </source>
</reference>
<evidence type="ECO:0000313" key="3">
    <source>
        <dbReference type="Proteomes" id="UP001557470"/>
    </source>
</evidence>
<comment type="caution">
    <text evidence="2">The sequence shown here is derived from an EMBL/GenBank/DDBJ whole genome shotgun (WGS) entry which is preliminary data.</text>
</comment>
<dbReference type="Gene3D" id="3.10.20.90">
    <property type="entry name" value="Phosphatidylinositol 3-kinase Catalytic Subunit, Chain A, domain 1"/>
    <property type="match status" value="1"/>
</dbReference>
<organism evidence="2 3">
    <name type="scientific">Umbra pygmaea</name>
    <name type="common">Eastern mudminnow</name>
    <dbReference type="NCBI Taxonomy" id="75934"/>
    <lineage>
        <taxon>Eukaryota</taxon>
        <taxon>Metazoa</taxon>
        <taxon>Chordata</taxon>
        <taxon>Craniata</taxon>
        <taxon>Vertebrata</taxon>
        <taxon>Euteleostomi</taxon>
        <taxon>Actinopterygii</taxon>
        <taxon>Neopterygii</taxon>
        <taxon>Teleostei</taxon>
        <taxon>Protacanthopterygii</taxon>
        <taxon>Esociformes</taxon>
        <taxon>Umbridae</taxon>
        <taxon>Umbra</taxon>
    </lineage>
</organism>
<protein>
    <recommendedName>
        <fullName evidence="1">Ubiquitin-like domain-containing protein</fullName>
    </recommendedName>
</protein>
<accession>A0ABD0WEV7</accession>
<dbReference type="InterPro" id="IPR000626">
    <property type="entry name" value="Ubiquitin-like_dom"/>
</dbReference>
<keyword evidence="3" id="KW-1185">Reference proteome</keyword>